<comment type="caution">
    <text evidence="2">The sequence shown here is derived from an EMBL/GenBank/DDBJ whole genome shotgun (WGS) entry which is preliminary data.</text>
</comment>
<accession>A0A9P4MJQ7</accession>
<proteinExistence type="predicted"/>
<feature type="chain" id="PRO_5040112741" description="PA14 domain-containing protein" evidence="1">
    <location>
        <begin position="18"/>
        <end position="554"/>
    </location>
</feature>
<dbReference type="AlphaFoldDB" id="A0A9P4MJQ7"/>
<organism evidence="2 3">
    <name type="scientific">Myriangium duriaei CBS 260.36</name>
    <dbReference type="NCBI Taxonomy" id="1168546"/>
    <lineage>
        <taxon>Eukaryota</taxon>
        <taxon>Fungi</taxon>
        <taxon>Dikarya</taxon>
        <taxon>Ascomycota</taxon>
        <taxon>Pezizomycotina</taxon>
        <taxon>Dothideomycetes</taxon>
        <taxon>Dothideomycetidae</taxon>
        <taxon>Myriangiales</taxon>
        <taxon>Myriangiaceae</taxon>
        <taxon>Myriangium</taxon>
    </lineage>
</organism>
<dbReference type="EMBL" id="ML996086">
    <property type="protein sequence ID" value="KAF2152324.1"/>
    <property type="molecule type" value="Genomic_DNA"/>
</dbReference>
<evidence type="ECO:0000313" key="2">
    <source>
        <dbReference type="EMBL" id="KAF2152324.1"/>
    </source>
</evidence>
<gene>
    <name evidence="2" type="ORF">K461DRAFT_313051</name>
</gene>
<evidence type="ECO:0008006" key="4">
    <source>
        <dbReference type="Google" id="ProtNLM"/>
    </source>
</evidence>
<dbReference type="Proteomes" id="UP000799439">
    <property type="component" value="Unassembled WGS sequence"/>
</dbReference>
<keyword evidence="3" id="KW-1185">Reference proteome</keyword>
<evidence type="ECO:0000256" key="1">
    <source>
        <dbReference type="SAM" id="SignalP"/>
    </source>
</evidence>
<dbReference type="OrthoDB" id="10031947at2759"/>
<evidence type="ECO:0000313" key="3">
    <source>
        <dbReference type="Proteomes" id="UP000799439"/>
    </source>
</evidence>
<name>A0A9P4MJQ7_9PEZI</name>
<protein>
    <recommendedName>
        <fullName evidence="4">PA14 domain-containing protein</fullName>
    </recommendedName>
</protein>
<feature type="signal peptide" evidence="1">
    <location>
        <begin position="1"/>
        <end position="17"/>
    </location>
</feature>
<sequence>MFFCLLAVATALNVALAIPAGPVNTCSAVAEIVTVLHVNTIATSFCSTFLSIQTKTATITSTYTAYASTVAISTTGTITNTAATVTITASASTLTASPTITTTTIDAVTVTADTVTLTADASYLTLTIDAVTVTEDTTTFTAPTTTLTLSAPTITVTGPTTTITALSASTTFTTVTTTAIYCGGATNAIQRRRLNPSHAPTQPPHTTPSLVARGQVNLPPALAVLKAFASTQLSSACNCLSLPTPTTTSTAKITVTATITAISNVAASTVTTPTTTYTPVLTTIPTVTATFTPTSTYIPSTTFTPTETDTFTPTSTYTPTTTFTPTTTVTTTATVPGVVLSSPTPLTGTSAAGLAPSNLDDQYVPLTLPFSIQLYGTSATTVYIGVNGWLGLTQPCYTSSNGYFGYGSGELLAPPLPVSCANWFMPTVAFAPFWEDLYIYQGTPQGLYYQISGTAPTRSVSFEYYTSEFNHSTSYYHFVATFQENNPGAAIFDYYQVSDAGAHAVVGVQNNATGQVAQYSRETTVITPGLELVYDPATNTFTAGTIANCVLQST</sequence>
<keyword evidence="1" id="KW-0732">Signal</keyword>
<reference evidence="2" key="1">
    <citation type="journal article" date="2020" name="Stud. Mycol.">
        <title>101 Dothideomycetes genomes: a test case for predicting lifestyles and emergence of pathogens.</title>
        <authorList>
            <person name="Haridas S."/>
            <person name="Albert R."/>
            <person name="Binder M."/>
            <person name="Bloem J."/>
            <person name="Labutti K."/>
            <person name="Salamov A."/>
            <person name="Andreopoulos B."/>
            <person name="Baker S."/>
            <person name="Barry K."/>
            <person name="Bills G."/>
            <person name="Bluhm B."/>
            <person name="Cannon C."/>
            <person name="Castanera R."/>
            <person name="Culley D."/>
            <person name="Daum C."/>
            <person name="Ezra D."/>
            <person name="Gonzalez J."/>
            <person name="Henrissat B."/>
            <person name="Kuo A."/>
            <person name="Liang C."/>
            <person name="Lipzen A."/>
            <person name="Lutzoni F."/>
            <person name="Magnuson J."/>
            <person name="Mondo S."/>
            <person name="Nolan M."/>
            <person name="Ohm R."/>
            <person name="Pangilinan J."/>
            <person name="Park H.-J."/>
            <person name="Ramirez L."/>
            <person name="Alfaro M."/>
            <person name="Sun H."/>
            <person name="Tritt A."/>
            <person name="Yoshinaga Y."/>
            <person name="Zwiers L.-H."/>
            <person name="Turgeon B."/>
            <person name="Goodwin S."/>
            <person name="Spatafora J."/>
            <person name="Crous P."/>
            <person name="Grigoriev I."/>
        </authorList>
    </citation>
    <scope>NUCLEOTIDE SEQUENCE</scope>
    <source>
        <strain evidence="2">CBS 260.36</strain>
    </source>
</reference>